<evidence type="ECO:0000313" key="10">
    <source>
        <dbReference type="Proteomes" id="UP000478052"/>
    </source>
</evidence>
<keyword evidence="6" id="KW-0695">RNA-directed DNA polymerase</keyword>
<evidence type="ECO:0000259" key="8">
    <source>
        <dbReference type="Pfam" id="PF17917"/>
    </source>
</evidence>
<dbReference type="SUPFAM" id="SSF56672">
    <property type="entry name" value="DNA/RNA polymerases"/>
    <property type="match status" value="1"/>
</dbReference>
<gene>
    <name evidence="9" type="ORF">FWK35_00003666</name>
</gene>
<dbReference type="CDD" id="cd09274">
    <property type="entry name" value="RNase_HI_RT_Ty3"/>
    <property type="match status" value="1"/>
</dbReference>
<sequence>MMTRRRRPDLSRRSQSYVRRATSRANQTDQENNHIALVNDNEIDRLRIRVLKYSGESIGLCCAGGKIECHLTAIILSFELIKHRRRFNSPTIDEVAVFIDGENLQSKDIVLYRQNNDLKRVSRRTYNALQYPLIFWQEEDGYHFNIKMLNMYLRANELDNNTDTLKVAVRLSVIGDDAYELLESLNATNSAATVDTVFKTLQEYYEPKYNVIIEQFNFFQRKQEEFETFDKFLRDIKSIAKRCNFGDLEDTMVRVRIVLDVRNKALQERLLRESDLSLNQTVEHCKSAETTKHQQVVLHKSDEVYVHMTNTISNAVKNNKWQDMGCRDITQQHHKDNIGKNENDQVVSDNELEYKFLWWLDIKDVGSVELMCEANKENNFPRFIIVDDSRTRYVPILGLNTCIKLGLINRSNVESIESNNCLGQGLSKLVRDYKEGRPVAFSSRSLNEAEHRYAQIEKEMLSIVYACRKFNNYVYRHATQILTDHSPLVSIFQKNFNKGISVRLQKMKMKLIIYDLHVEYLPGNLMFIADLLSRNYLNGAEIAKETEKDEELNSEIKMYTAGWPKDKYQVSVTKIGYIKQKTASEMVKQFKTVLSVHGCPRIIFSDNIPRYPKSNRMLERAVQTAKQLLCKAECERKDVHDLLLEYRCTTIPHMGAIPCELLMSRLIRTKFPIKESKLKPKLQTDVIMRQQSYKEKYKQYYDKTARDKEGFKKGDNVMAWKNARSYLVQRSGGVSDNDEDNDDILLGVFNKVDRVNDKSSRIVDSPSGRGKVGGNIMTSIDTIMNQDDIVNYPTEFLNLL</sequence>
<evidence type="ECO:0000256" key="6">
    <source>
        <dbReference type="ARBA" id="ARBA00022918"/>
    </source>
</evidence>
<evidence type="ECO:0000256" key="7">
    <source>
        <dbReference type="SAM" id="MobiDB-lite"/>
    </source>
</evidence>
<keyword evidence="1" id="KW-0808">Transferase</keyword>
<proteinExistence type="predicted"/>
<comment type="caution">
    <text evidence="9">The sequence shown here is derived from an EMBL/GenBank/DDBJ whole genome shotgun (WGS) entry which is preliminary data.</text>
</comment>
<evidence type="ECO:0000256" key="3">
    <source>
        <dbReference type="ARBA" id="ARBA00022722"/>
    </source>
</evidence>
<dbReference type="PANTHER" id="PTHR37984:SF8">
    <property type="entry name" value="CCHC-TYPE DOMAIN-CONTAINING PROTEIN"/>
    <property type="match status" value="1"/>
</dbReference>
<dbReference type="InterPro" id="IPR050951">
    <property type="entry name" value="Retrovirus_Pol_polyprotein"/>
</dbReference>
<keyword evidence="4" id="KW-0255">Endonuclease</keyword>
<dbReference type="PANTHER" id="PTHR37984">
    <property type="entry name" value="PROTEIN CBG26694"/>
    <property type="match status" value="1"/>
</dbReference>
<evidence type="ECO:0000313" key="9">
    <source>
        <dbReference type="EMBL" id="KAF0763686.1"/>
    </source>
</evidence>
<dbReference type="AlphaFoldDB" id="A0A6G0Z082"/>
<dbReference type="Proteomes" id="UP000478052">
    <property type="component" value="Unassembled WGS sequence"/>
</dbReference>
<evidence type="ECO:0000256" key="5">
    <source>
        <dbReference type="ARBA" id="ARBA00022801"/>
    </source>
</evidence>
<keyword evidence="5" id="KW-0378">Hydrolase</keyword>
<accession>A0A6G0Z082</accession>
<feature type="region of interest" description="Disordered" evidence="7">
    <location>
        <begin position="1"/>
        <end position="31"/>
    </location>
</feature>
<name>A0A6G0Z082_APHCR</name>
<evidence type="ECO:0000256" key="4">
    <source>
        <dbReference type="ARBA" id="ARBA00022759"/>
    </source>
</evidence>
<keyword evidence="3" id="KW-0540">Nuclease</keyword>
<dbReference type="Pfam" id="PF17917">
    <property type="entry name" value="RT_RNaseH"/>
    <property type="match status" value="1"/>
</dbReference>
<dbReference type="InterPro" id="IPR043502">
    <property type="entry name" value="DNA/RNA_pol_sf"/>
</dbReference>
<dbReference type="GO" id="GO:0004519">
    <property type="term" value="F:endonuclease activity"/>
    <property type="evidence" value="ECO:0007669"/>
    <property type="project" value="UniProtKB-KW"/>
</dbReference>
<dbReference type="GO" id="GO:0003964">
    <property type="term" value="F:RNA-directed DNA polymerase activity"/>
    <property type="evidence" value="ECO:0007669"/>
    <property type="project" value="UniProtKB-KW"/>
</dbReference>
<protein>
    <submittedName>
        <fullName evidence="9">Integrase catalytic domain-containing protein</fullName>
    </submittedName>
</protein>
<dbReference type="InterPro" id="IPR041373">
    <property type="entry name" value="RT_RNaseH"/>
</dbReference>
<dbReference type="OrthoDB" id="2286242at2759"/>
<evidence type="ECO:0000256" key="2">
    <source>
        <dbReference type="ARBA" id="ARBA00022695"/>
    </source>
</evidence>
<reference evidence="9 10" key="1">
    <citation type="submission" date="2019-08" db="EMBL/GenBank/DDBJ databases">
        <title>Whole genome of Aphis craccivora.</title>
        <authorList>
            <person name="Voronova N.V."/>
            <person name="Shulinski R.S."/>
            <person name="Bandarenka Y.V."/>
            <person name="Zhorov D.G."/>
            <person name="Warner D."/>
        </authorList>
    </citation>
    <scope>NUCLEOTIDE SEQUENCE [LARGE SCALE GENOMIC DNA]</scope>
    <source>
        <strain evidence="9">180601</strain>
        <tissue evidence="9">Whole Body</tissue>
    </source>
</reference>
<dbReference type="GO" id="GO:0016787">
    <property type="term" value="F:hydrolase activity"/>
    <property type="evidence" value="ECO:0007669"/>
    <property type="project" value="UniProtKB-KW"/>
</dbReference>
<keyword evidence="2" id="KW-0548">Nucleotidyltransferase</keyword>
<evidence type="ECO:0000256" key="1">
    <source>
        <dbReference type="ARBA" id="ARBA00022679"/>
    </source>
</evidence>
<organism evidence="9 10">
    <name type="scientific">Aphis craccivora</name>
    <name type="common">Cowpea aphid</name>
    <dbReference type="NCBI Taxonomy" id="307492"/>
    <lineage>
        <taxon>Eukaryota</taxon>
        <taxon>Metazoa</taxon>
        <taxon>Ecdysozoa</taxon>
        <taxon>Arthropoda</taxon>
        <taxon>Hexapoda</taxon>
        <taxon>Insecta</taxon>
        <taxon>Pterygota</taxon>
        <taxon>Neoptera</taxon>
        <taxon>Paraneoptera</taxon>
        <taxon>Hemiptera</taxon>
        <taxon>Sternorrhyncha</taxon>
        <taxon>Aphidomorpha</taxon>
        <taxon>Aphidoidea</taxon>
        <taxon>Aphididae</taxon>
        <taxon>Aphidini</taxon>
        <taxon>Aphis</taxon>
        <taxon>Aphis</taxon>
    </lineage>
</organism>
<feature type="domain" description="Reverse transcriptase RNase H-like" evidence="8">
    <location>
        <begin position="418"/>
        <end position="511"/>
    </location>
</feature>
<dbReference type="EMBL" id="VUJU01001823">
    <property type="protein sequence ID" value="KAF0763686.1"/>
    <property type="molecule type" value="Genomic_DNA"/>
</dbReference>
<keyword evidence="10" id="KW-1185">Reference proteome</keyword>